<dbReference type="EMBL" id="MU150322">
    <property type="protein sequence ID" value="KAF9459150.1"/>
    <property type="molecule type" value="Genomic_DNA"/>
</dbReference>
<sequence>MHIESGVHGITRHQVTVAVHKLGIIPTISVDRRLEGPIEPPAVIVSYTATEEAFNGRTYKCIFCFCTYATLRALNAHLNSPAHDADEFKCPKCRNQFKLVSGFIQHIESGFDQFSRALRF</sequence>
<feature type="domain" description="C2H2-type" evidence="1">
    <location>
        <begin position="61"/>
        <end position="83"/>
    </location>
</feature>
<proteinExistence type="predicted"/>
<evidence type="ECO:0000313" key="2">
    <source>
        <dbReference type="EMBL" id="KAF9459150.1"/>
    </source>
</evidence>
<dbReference type="AlphaFoldDB" id="A0A9P5XYL6"/>
<dbReference type="Proteomes" id="UP000807353">
    <property type="component" value="Unassembled WGS sequence"/>
</dbReference>
<dbReference type="PROSITE" id="PS00028">
    <property type="entry name" value="ZINC_FINGER_C2H2_1"/>
    <property type="match status" value="1"/>
</dbReference>
<accession>A0A9P5XYL6</accession>
<evidence type="ECO:0000313" key="3">
    <source>
        <dbReference type="Proteomes" id="UP000807353"/>
    </source>
</evidence>
<reference evidence="2" key="1">
    <citation type="submission" date="2020-11" db="EMBL/GenBank/DDBJ databases">
        <authorList>
            <consortium name="DOE Joint Genome Institute"/>
            <person name="Ahrendt S."/>
            <person name="Riley R."/>
            <person name="Andreopoulos W."/>
            <person name="Labutti K."/>
            <person name="Pangilinan J."/>
            <person name="Ruiz-Duenas F.J."/>
            <person name="Barrasa J.M."/>
            <person name="Sanchez-Garcia M."/>
            <person name="Camarero S."/>
            <person name="Miyauchi S."/>
            <person name="Serrano A."/>
            <person name="Linde D."/>
            <person name="Babiker R."/>
            <person name="Drula E."/>
            <person name="Ayuso-Fernandez I."/>
            <person name="Pacheco R."/>
            <person name="Padilla G."/>
            <person name="Ferreira P."/>
            <person name="Barriuso J."/>
            <person name="Kellner H."/>
            <person name="Castanera R."/>
            <person name="Alfaro M."/>
            <person name="Ramirez L."/>
            <person name="Pisabarro A.G."/>
            <person name="Kuo A."/>
            <person name="Tritt A."/>
            <person name="Lipzen A."/>
            <person name="He G."/>
            <person name="Yan M."/>
            <person name="Ng V."/>
            <person name="Cullen D."/>
            <person name="Martin F."/>
            <person name="Rosso M.-N."/>
            <person name="Henrissat B."/>
            <person name="Hibbett D."/>
            <person name="Martinez A.T."/>
            <person name="Grigoriev I.V."/>
        </authorList>
    </citation>
    <scope>NUCLEOTIDE SEQUENCE</scope>
    <source>
        <strain evidence="2">CBS 247.69</strain>
    </source>
</reference>
<protein>
    <recommendedName>
        <fullName evidence="1">C2H2-type domain-containing protein</fullName>
    </recommendedName>
</protein>
<name>A0A9P5XYL6_9AGAR</name>
<gene>
    <name evidence="2" type="ORF">BDZ94DRAFT_1268917</name>
</gene>
<comment type="caution">
    <text evidence="2">The sequence shown here is derived from an EMBL/GenBank/DDBJ whole genome shotgun (WGS) entry which is preliminary data.</text>
</comment>
<dbReference type="InterPro" id="IPR013087">
    <property type="entry name" value="Znf_C2H2_type"/>
</dbReference>
<keyword evidence="3" id="KW-1185">Reference proteome</keyword>
<organism evidence="2 3">
    <name type="scientific">Collybia nuda</name>
    <dbReference type="NCBI Taxonomy" id="64659"/>
    <lineage>
        <taxon>Eukaryota</taxon>
        <taxon>Fungi</taxon>
        <taxon>Dikarya</taxon>
        <taxon>Basidiomycota</taxon>
        <taxon>Agaricomycotina</taxon>
        <taxon>Agaricomycetes</taxon>
        <taxon>Agaricomycetidae</taxon>
        <taxon>Agaricales</taxon>
        <taxon>Tricholomatineae</taxon>
        <taxon>Clitocybaceae</taxon>
        <taxon>Collybia</taxon>
    </lineage>
</organism>
<dbReference type="OrthoDB" id="6077919at2759"/>
<evidence type="ECO:0000259" key="1">
    <source>
        <dbReference type="PROSITE" id="PS00028"/>
    </source>
</evidence>
<dbReference type="Gene3D" id="3.30.160.60">
    <property type="entry name" value="Classic Zinc Finger"/>
    <property type="match status" value="1"/>
</dbReference>